<evidence type="ECO:0000256" key="1">
    <source>
        <dbReference type="SAM" id="MobiDB-lite"/>
    </source>
</evidence>
<comment type="caution">
    <text evidence="2">The sequence shown here is derived from an EMBL/GenBank/DDBJ whole genome shotgun (WGS) entry which is preliminary data.</text>
</comment>
<sequence>MGVPFRQTDEDSLTSDPLPQPNYRLALRVRLEKSRLSIDLRKSDALDSSYLSPVDAGSAEGIHPYGITIWEGEAILGDYFAHVPSTLDRIDRALPAKCCNGNLQRSKPPPPSPSFTLNPHPSPSQSLSPQQVNLIMLFDFFGDLADAAKKTAARRQFACPESKRAMSAKCRQELNAAVRVGARGFPPALLSRERRYFGDSVLAGDVLQDL</sequence>
<dbReference type="OrthoDB" id="10437306at2759"/>
<dbReference type="EMBL" id="JFBX01000132">
    <property type="protein sequence ID" value="KXH48438.1"/>
    <property type="molecule type" value="Genomic_DNA"/>
</dbReference>
<gene>
    <name evidence="2" type="ORF">CSIM01_04817</name>
</gene>
<proteinExistence type="predicted"/>
<keyword evidence="3" id="KW-1185">Reference proteome</keyword>
<feature type="region of interest" description="Disordered" evidence="1">
    <location>
        <begin position="100"/>
        <end position="127"/>
    </location>
</feature>
<evidence type="ECO:0000313" key="3">
    <source>
        <dbReference type="Proteomes" id="UP000070328"/>
    </source>
</evidence>
<organism evidence="2 3">
    <name type="scientific">Colletotrichum simmondsii</name>
    <dbReference type="NCBI Taxonomy" id="703756"/>
    <lineage>
        <taxon>Eukaryota</taxon>
        <taxon>Fungi</taxon>
        <taxon>Dikarya</taxon>
        <taxon>Ascomycota</taxon>
        <taxon>Pezizomycotina</taxon>
        <taxon>Sordariomycetes</taxon>
        <taxon>Hypocreomycetidae</taxon>
        <taxon>Glomerellales</taxon>
        <taxon>Glomerellaceae</taxon>
        <taxon>Colletotrichum</taxon>
        <taxon>Colletotrichum acutatum species complex</taxon>
    </lineage>
</organism>
<dbReference type="AlphaFoldDB" id="A0A135TK02"/>
<protein>
    <submittedName>
        <fullName evidence="2">Uncharacterized protein</fullName>
    </submittedName>
</protein>
<name>A0A135TK02_9PEZI</name>
<evidence type="ECO:0000313" key="2">
    <source>
        <dbReference type="EMBL" id="KXH48438.1"/>
    </source>
</evidence>
<accession>A0A135TK02</accession>
<reference evidence="2 3" key="1">
    <citation type="submission" date="2014-02" db="EMBL/GenBank/DDBJ databases">
        <title>The genome sequence of Colletotrichum simmondsii CBS122122.</title>
        <authorList>
            <person name="Baroncelli R."/>
            <person name="Thon M.R."/>
        </authorList>
    </citation>
    <scope>NUCLEOTIDE SEQUENCE [LARGE SCALE GENOMIC DNA]</scope>
    <source>
        <strain evidence="2 3">CBS122122</strain>
    </source>
</reference>
<dbReference type="Proteomes" id="UP000070328">
    <property type="component" value="Unassembled WGS sequence"/>
</dbReference>